<sequence length="448" mass="47129">MNSKFIMKLALTTAFVAVPSIGCTTLGISSTMKASPADASAKKAHKWARKAEKSFAKGQHEKALMYSELAVEADMMNRDYRALLARIYMAQGRFRSAERTYMDLVDLGQVDPRTVISIALSRIAQGKVESAIAIVEANRSIIPASDYGLTLALAGQSDRAVEILSDAIRQDNATARTRQNLALSYALSGRWREARVMAVQDMPQDRVNERITEWAQYARPGAYETRIAGLLKVTPQSDAGQPVRLALANVPATLAAATPVAGPQSLTEEASEELAAIGPAPVSMVKGFDAPAENNVTMAAMPIKQVDVPASEAVPLIKAPAGPSKAAAAQPVKTEKAPAKLAVANVAPKAPAARAAGGTHLVQLGAFSTTENAKRAWEKLTNRHAVLTGFSSASSTVKVNGKTLIRLAAMGFGNEQAANSVCSSIKAAGGSCIVRSIGGNAPVRLASR</sequence>
<dbReference type="SUPFAM" id="SSF110997">
    <property type="entry name" value="Sporulation related repeat"/>
    <property type="match status" value="1"/>
</dbReference>
<dbReference type="InterPro" id="IPR011990">
    <property type="entry name" value="TPR-like_helical_dom_sf"/>
</dbReference>
<dbReference type="PROSITE" id="PS51724">
    <property type="entry name" value="SPOR"/>
    <property type="match status" value="1"/>
</dbReference>
<evidence type="ECO:0000313" key="3">
    <source>
        <dbReference type="Proteomes" id="UP001595887"/>
    </source>
</evidence>
<dbReference type="Gene3D" id="1.25.40.10">
    <property type="entry name" value="Tetratricopeptide repeat domain"/>
    <property type="match status" value="1"/>
</dbReference>
<dbReference type="Gene3D" id="3.30.70.1070">
    <property type="entry name" value="Sporulation related repeat"/>
    <property type="match status" value="1"/>
</dbReference>
<dbReference type="SUPFAM" id="SSF48452">
    <property type="entry name" value="TPR-like"/>
    <property type="match status" value="1"/>
</dbReference>
<gene>
    <name evidence="2" type="ORF">ACFOWX_05815</name>
</gene>
<dbReference type="Proteomes" id="UP001595887">
    <property type="component" value="Unassembled WGS sequence"/>
</dbReference>
<evidence type="ECO:0000259" key="1">
    <source>
        <dbReference type="PROSITE" id="PS51724"/>
    </source>
</evidence>
<proteinExistence type="predicted"/>
<name>A0ABV8RGY4_9SPHN</name>
<dbReference type="InterPro" id="IPR007730">
    <property type="entry name" value="SPOR-like_dom"/>
</dbReference>
<feature type="domain" description="SPOR" evidence="1">
    <location>
        <begin position="354"/>
        <end position="437"/>
    </location>
</feature>
<organism evidence="2 3">
    <name type="scientific">Sphingorhabdus arenilitoris</name>
    <dbReference type="NCBI Taxonomy" id="1490041"/>
    <lineage>
        <taxon>Bacteria</taxon>
        <taxon>Pseudomonadati</taxon>
        <taxon>Pseudomonadota</taxon>
        <taxon>Alphaproteobacteria</taxon>
        <taxon>Sphingomonadales</taxon>
        <taxon>Sphingomonadaceae</taxon>
        <taxon>Sphingorhabdus</taxon>
    </lineage>
</organism>
<dbReference type="InterPro" id="IPR036680">
    <property type="entry name" value="SPOR-like_sf"/>
</dbReference>
<dbReference type="Pfam" id="PF05036">
    <property type="entry name" value="SPOR"/>
    <property type="match status" value="1"/>
</dbReference>
<dbReference type="RefSeq" id="WP_381422200.1">
    <property type="nucleotide sequence ID" value="NZ_JBHSDH010000013.1"/>
</dbReference>
<reference evidence="3" key="1">
    <citation type="journal article" date="2019" name="Int. J. Syst. Evol. Microbiol.">
        <title>The Global Catalogue of Microorganisms (GCM) 10K type strain sequencing project: providing services to taxonomists for standard genome sequencing and annotation.</title>
        <authorList>
            <consortium name="The Broad Institute Genomics Platform"/>
            <consortium name="The Broad Institute Genome Sequencing Center for Infectious Disease"/>
            <person name="Wu L."/>
            <person name="Ma J."/>
        </authorList>
    </citation>
    <scope>NUCLEOTIDE SEQUENCE [LARGE SCALE GENOMIC DNA]</scope>
    <source>
        <strain evidence="3">CECT 8531</strain>
    </source>
</reference>
<protein>
    <submittedName>
        <fullName evidence="2">SPOR domain-containing protein</fullName>
    </submittedName>
</protein>
<comment type="caution">
    <text evidence="2">The sequence shown here is derived from an EMBL/GenBank/DDBJ whole genome shotgun (WGS) entry which is preliminary data.</text>
</comment>
<accession>A0ABV8RGY4</accession>
<keyword evidence="3" id="KW-1185">Reference proteome</keyword>
<dbReference type="EMBL" id="JBHSDH010000013">
    <property type="protein sequence ID" value="MFC4291929.1"/>
    <property type="molecule type" value="Genomic_DNA"/>
</dbReference>
<evidence type="ECO:0000313" key="2">
    <source>
        <dbReference type="EMBL" id="MFC4291929.1"/>
    </source>
</evidence>